<dbReference type="Proteomes" id="UP000808146">
    <property type="component" value="Unassembled WGS sequence"/>
</dbReference>
<gene>
    <name evidence="2" type="ORF">IPN75_10140</name>
</gene>
<evidence type="ECO:0000313" key="2">
    <source>
        <dbReference type="EMBL" id="MBK8890722.1"/>
    </source>
</evidence>
<proteinExistence type="predicted"/>
<evidence type="ECO:0000313" key="3">
    <source>
        <dbReference type="Proteomes" id="UP000808146"/>
    </source>
</evidence>
<feature type="region of interest" description="Disordered" evidence="1">
    <location>
        <begin position="1"/>
        <end position="73"/>
    </location>
</feature>
<evidence type="ECO:0008006" key="4">
    <source>
        <dbReference type="Google" id="ProtNLM"/>
    </source>
</evidence>
<sequence>MAQRAAPWWVRSSAGMPARVPRSVRLPRAGKAAARMQRPASKHSSNSKRPRSSSKPHSAGPAPHASKAAGIPSNSPDLACGGNACTSLGADIDRMTVINLNGKKNMNKTRWMHLLVVCTALFASACQTSAQAPEKENLTNAEVLERRQQILDMSKLALEKLHAENPAAKAEIKAAHGYAVFDVSTVNALVLVGARGKGVIVDNKTGKRTFMRTTRGGTGPGIGYQRLYQVFVFKSEAALSQFKLGDSGGADVSGSATLGTSGKQYSLNPYITVYQVSDKGYAVQANWGGTAYLVDPDLN</sequence>
<feature type="compositionally biased region" description="Basic residues" evidence="1">
    <location>
        <begin position="45"/>
        <end position="54"/>
    </location>
</feature>
<accession>A0A9D7LMU3</accession>
<organism evidence="2 3">
    <name type="scientific">Candidatus Dechloromonas phosphorivorans</name>
    <dbReference type="NCBI Taxonomy" id="2899244"/>
    <lineage>
        <taxon>Bacteria</taxon>
        <taxon>Pseudomonadati</taxon>
        <taxon>Pseudomonadota</taxon>
        <taxon>Betaproteobacteria</taxon>
        <taxon>Rhodocyclales</taxon>
        <taxon>Azonexaceae</taxon>
        <taxon>Dechloromonas</taxon>
    </lineage>
</organism>
<evidence type="ECO:0000256" key="1">
    <source>
        <dbReference type="SAM" id="MobiDB-lite"/>
    </source>
</evidence>
<name>A0A9D7LMU3_9RHOO</name>
<dbReference type="AlphaFoldDB" id="A0A9D7LMU3"/>
<protein>
    <recommendedName>
        <fullName evidence="4">Ysc84 actin-binding domain-containing protein</fullName>
    </recommendedName>
</protein>
<comment type="caution">
    <text evidence="2">The sequence shown here is derived from an EMBL/GenBank/DDBJ whole genome shotgun (WGS) entry which is preliminary data.</text>
</comment>
<dbReference type="EMBL" id="JADKBR010000013">
    <property type="protein sequence ID" value="MBK8890722.1"/>
    <property type="molecule type" value="Genomic_DNA"/>
</dbReference>
<reference evidence="2" key="1">
    <citation type="submission" date="2020-10" db="EMBL/GenBank/DDBJ databases">
        <title>Connecting structure to function with the recovery of over 1000 high-quality activated sludge metagenome-assembled genomes encoding full-length rRNA genes using long-read sequencing.</title>
        <authorList>
            <person name="Singleton C.M."/>
            <person name="Petriglieri F."/>
            <person name="Kristensen J.M."/>
            <person name="Kirkegaard R.H."/>
            <person name="Michaelsen T.Y."/>
            <person name="Andersen M.H."/>
            <person name="Karst S.M."/>
            <person name="Dueholm M.S."/>
            <person name="Nielsen P.H."/>
            <person name="Albertsen M."/>
        </authorList>
    </citation>
    <scope>NUCLEOTIDE SEQUENCE</scope>
    <source>
        <strain evidence="2">OdNE_18-Q3-R46-58_BAT3C.305</strain>
    </source>
</reference>